<dbReference type="EMBL" id="GBXM01023738">
    <property type="protein sequence ID" value="JAH84839.1"/>
    <property type="molecule type" value="Transcribed_RNA"/>
</dbReference>
<feature type="signal peptide" evidence="1">
    <location>
        <begin position="1"/>
        <end position="16"/>
    </location>
</feature>
<name>A0A0E9W397_ANGAN</name>
<proteinExistence type="predicted"/>
<keyword evidence="1" id="KW-0732">Signal</keyword>
<organism evidence="2">
    <name type="scientific">Anguilla anguilla</name>
    <name type="common">European freshwater eel</name>
    <name type="synonym">Muraena anguilla</name>
    <dbReference type="NCBI Taxonomy" id="7936"/>
    <lineage>
        <taxon>Eukaryota</taxon>
        <taxon>Metazoa</taxon>
        <taxon>Chordata</taxon>
        <taxon>Craniata</taxon>
        <taxon>Vertebrata</taxon>
        <taxon>Euteleostomi</taxon>
        <taxon>Actinopterygii</taxon>
        <taxon>Neopterygii</taxon>
        <taxon>Teleostei</taxon>
        <taxon>Anguilliformes</taxon>
        <taxon>Anguillidae</taxon>
        <taxon>Anguilla</taxon>
    </lineage>
</organism>
<feature type="chain" id="PRO_5002434374" evidence="1">
    <location>
        <begin position="17"/>
        <end position="49"/>
    </location>
</feature>
<evidence type="ECO:0000313" key="2">
    <source>
        <dbReference type="EMBL" id="JAH84839.1"/>
    </source>
</evidence>
<sequence length="49" mass="5416">MLLLMLFKWFRTKGPALCTLKCSVLLAQVHLSSHLPISGLNGLDQHLLG</sequence>
<reference evidence="2" key="1">
    <citation type="submission" date="2014-11" db="EMBL/GenBank/DDBJ databases">
        <authorList>
            <person name="Amaro Gonzalez C."/>
        </authorList>
    </citation>
    <scope>NUCLEOTIDE SEQUENCE</scope>
</reference>
<accession>A0A0E9W397</accession>
<reference evidence="2" key="2">
    <citation type="journal article" date="2015" name="Fish Shellfish Immunol.">
        <title>Early steps in the European eel (Anguilla anguilla)-Vibrio vulnificus interaction in the gills: Role of the RtxA13 toxin.</title>
        <authorList>
            <person name="Callol A."/>
            <person name="Pajuelo D."/>
            <person name="Ebbesson L."/>
            <person name="Teles M."/>
            <person name="MacKenzie S."/>
            <person name="Amaro C."/>
        </authorList>
    </citation>
    <scope>NUCLEOTIDE SEQUENCE</scope>
</reference>
<dbReference type="AlphaFoldDB" id="A0A0E9W397"/>
<evidence type="ECO:0000256" key="1">
    <source>
        <dbReference type="SAM" id="SignalP"/>
    </source>
</evidence>
<protein>
    <submittedName>
        <fullName evidence="2">Uncharacterized protein</fullName>
    </submittedName>
</protein>